<dbReference type="Proteomes" id="UP000677054">
    <property type="component" value="Unassembled WGS sequence"/>
</dbReference>
<proteinExistence type="predicted"/>
<evidence type="ECO:0000313" key="3">
    <source>
        <dbReference type="EMBL" id="CAD7249977.1"/>
    </source>
</evidence>
<organism evidence="3">
    <name type="scientific">Darwinula stevensoni</name>
    <dbReference type="NCBI Taxonomy" id="69355"/>
    <lineage>
        <taxon>Eukaryota</taxon>
        <taxon>Metazoa</taxon>
        <taxon>Ecdysozoa</taxon>
        <taxon>Arthropoda</taxon>
        <taxon>Crustacea</taxon>
        <taxon>Oligostraca</taxon>
        <taxon>Ostracoda</taxon>
        <taxon>Podocopa</taxon>
        <taxon>Podocopida</taxon>
        <taxon>Darwinulocopina</taxon>
        <taxon>Darwinuloidea</taxon>
        <taxon>Darwinulidae</taxon>
        <taxon>Darwinula</taxon>
    </lineage>
</organism>
<feature type="compositionally biased region" description="Polar residues" evidence="1">
    <location>
        <begin position="97"/>
        <end position="111"/>
    </location>
</feature>
<keyword evidence="4" id="KW-1185">Reference proteome</keyword>
<dbReference type="AlphaFoldDB" id="A0A7R9A9J8"/>
<dbReference type="EMBL" id="CAJPEV010002589">
    <property type="protein sequence ID" value="CAG0897411.1"/>
    <property type="molecule type" value="Genomic_DNA"/>
</dbReference>
<feature type="signal peptide" evidence="2">
    <location>
        <begin position="1"/>
        <end position="21"/>
    </location>
</feature>
<feature type="chain" id="PRO_5036402809" evidence="2">
    <location>
        <begin position="22"/>
        <end position="196"/>
    </location>
</feature>
<evidence type="ECO:0000256" key="2">
    <source>
        <dbReference type="SAM" id="SignalP"/>
    </source>
</evidence>
<feature type="region of interest" description="Disordered" evidence="1">
    <location>
        <begin position="91"/>
        <end position="113"/>
    </location>
</feature>
<name>A0A7R9A9J8_9CRUS</name>
<keyword evidence="2" id="KW-0732">Signal</keyword>
<reference evidence="3" key="1">
    <citation type="submission" date="2020-11" db="EMBL/GenBank/DDBJ databases">
        <authorList>
            <person name="Tran Van P."/>
        </authorList>
    </citation>
    <scope>NUCLEOTIDE SEQUENCE</scope>
</reference>
<dbReference type="EMBL" id="LR902106">
    <property type="protein sequence ID" value="CAD7249977.1"/>
    <property type="molecule type" value="Genomic_DNA"/>
</dbReference>
<protein>
    <submittedName>
        <fullName evidence="3">Uncharacterized protein</fullName>
    </submittedName>
</protein>
<evidence type="ECO:0000313" key="4">
    <source>
        <dbReference type="Proteomes" id="UP000677054"/>
    </source>
</evidence>
<sequence length="196" mass="21983">MADFNTAFLLASFLLSHPALGTVNFIFSPVTSQKTFLTGLGTCITNNVANNAALDAASQARYAVCATTLSVVRRGLKNRELRSVLQRQELHLRRQQPSHGSHGSRNQLNHGSRNRFNRRDHYEIFRHWMKSPLRSCISTLYRMFPSRHKIGFTIPPTDFGPVSDLSLTCLRPVPDLSQTCPRPVSHLSQTCPTPVL</sequence>
<evidence type="ECO:0000256" key="1">
    <source>
        <dbReference type="SAM" id="MobiDB-lite"/>
    </source>
</evidence>
<accession>A0A7R9A9J8</accession>
<gene>
    <name evidence="3" type="ORF">DSTB1V02_LOCUS9761</name>
</gene>